<dbReference type="EC" id="1.3.1.76" evidence="2"/>
<reference evidence="8 9" key="1">
    <citation type="submission" date="2019-08" db="EMBL/GenBank/DDBJ databases">
        <title>Genome of Phaeodactylibacter luteus.</title>
        <authorList>
            <person name="Bowman J.P."/>
        </authorList>
    </citation>
    <scope>NUCLEOTIDE SEQUENCE [LARGE SCALE GENOMIC DNA]</scope>
    <source>
        <strain evidence="8 9">KCTC 42180</strain>
    </source>
</reference>
<dbReference type="EMBL" id="VOOR01000014">
    <property type="protein sequence ID" value="TXB63597.1"/>
    <property type="molecule type" value="Genomic_DNA"/>
</dbReference>
<evidence type="ECO:0000256" key="3">
    <source>
        <dbReference type="ARBA" id="ARBA00023002"/>
    </source>
</evidence>
<comment type="caution">
    <text evidence="8">The sequence shown here is derived from an EMBL/GenBank/DDBJ whole genome shotgun (WGS) entry which is preliminary data.</text>
</comment>
<evidence type="ECO:0000256" key="1">
    <source>
        <dbReference type="ARBA" id="ARBA00005010"/>
    </source>
</evidence>
<dbReference type="InterPro" id="IPR028281">
    <property type="entry name" value="Sirohaem_synthase_central"/>
</dbReference>
<evidence type="ECO:0000256" key="4">
    <source>
        <dbReference type="ARBA" id="ARBA00023027"/>
    </source>
</evidence>
<comment type="catalytic activity">
    <reaction evidence="6">
        <text>precorrin-2 + NAD(+) = sirohydrochlorin + NADH + 2 H(+)</text>
        <dbReference type="Rhea" id="RHEA:15613"/>
        <dbReference type="ChEBI" id="CHEBI:15378"/>
        <dbReference type="ChEBI" id="CHEBI:57540"/>
        <dbReference type="ChEBI" id="CHEBI:57945"/>
        <dbReference type="ChEBI" id="CHEBI:58351"/>
        <dbReference type="ChEBI" id="CHEBI:58827"/>
        <dbReference type="EC" id="1.3.1.76"/>
    </reaction>
</comment>
<dbReference type="InterPro" id="IPR028161">
    <property type="entry name" value="Met8-like"/>
</dbReference>
<dbReference type="InterPro" id="IPR036291">
    <property type="entry name" value="NAD(P)-bd_dom_sf"/>
</dbReference>
<dbReference type="SUPFAM" id="SSF75615">
    <property type="entry name" value="Siroheme synthase middle domains-like"/>
    <property type="match status" value="1"/>
</dbReference>
<name>A0A5C6RN13_9BACT</name>
<keyword evidence="9" id="KW-1185">Reference proteome</keyword>
<feature type="domain" description="Siroheme synthase central" evidence="7">
    <location>
        <begin position="127"/>
        <end position="152"/>
    </location>
</feature>
<dbReference type="PANTHER" id="PTHR35330">
    <property type="entry name" value="SIROHEME BIOSYNTHESIS PROTEIN MET8"/>
    <property type="match status" value="1"/>
</dbReference>
<proteinExistence type="predicted"/>
<evidence type="ECO:0000256" key="6">
    <source>
        <dbReference type="ARBA" id="ARBA00047561"/>
    </source>
</evidence>
<dbReference type="Pfam" id="PF13241">
    <property type="entry name" value="NAD_binding_7"/>
    <property type="match status" value="1"/>
</dbReference>
<dbReference type="UniPathway" id="UPA00262">
    <property type="reaction ID" value="UER00222"/>
</dbReference>
<keyword evidence="5" id="KW-0627">Porphyrin biosynthesis</keyword>
<evidence type="ECO:0000259" key="7">
    <source>
        <dbReference type="Pfam" id="PF14824"/>
    </source>
</evidence>
<organism evidence="8 9">
    <name type="scientific">Phaeodactylibacter luteus</name>
    <dbReference type="NCBI Taxonomy" id="1564516"/>
    <lineage>
        <taxon>Bacteria</taxon>
        <taxon>Pseudomonadati</taxon>
        <taxon>Bacteroidota</taxon>
        <taxon>Saprospiria</taxon>
        <taxon>Saprospirales</taxon>
        <taxon>Haliscomenobacteraceae</taxon>
        <taxon>Phaeodactylibacter</taxon>
    </lineage>
</organism>
<dbReference type="RefSeq" id="WP_147167067.1">
    <property type="nucleotide sequence ID" value="NZ_VOOR01000014.1"/>
</dbReference>
<dbReference type="PANTHER" id="PTHR35330:SF1">
    <property type="entry name" value="SIROHEME BIOSYNTHESIS PROTEIN MET8"/>
    <property type="match status" value="1"/>
</dbReference>
<dbReference type="NCBIfam" id="TIGR01470">
    <property type="entry name" value="cysG_Nterm"/>
    <property type="match status" value="1"/>
</dbReference>
<dbReference type="GO" id="GO:0004325">
    <property type="term" value="F:ferrochelatase activity"/>
    <property type="evidence" value="ECO:0007669"/>
    <property type="project" value="InterPro"/>
</dbReference>
<evidence type="ECO:0000313" key="8">
    <source>
        <dbReference type="EMBL" id="TXB63597.1"/>
    </source>
</evidence>
<accession>A0A5C6RN13</accession>
<dbReference type="GO" id="GO:0019354">
    <property type="term" value="P:siroheme biosynthetic process"/>
    <property type="evidence" value="ECO:0007669"/>
    <property type="project" value="UniProtKB-UniPathway"/>
</dbReference>
<dbReference type="Gene3D" id="3.40.50.720">
    <property type="entry name" value="NAD(P)-binding Rossmann-like Domain"/>
    <property type="match status" value="1"/>
</dbReference>
<dbReference type="OrthoDB" id="45564at2"/>
<keyword evidence="3" id="KW-0560">Oxidoreductase</keyword>
<dbReference type="SUPFAM" id="SSF51735">
    <property type="entry name" value="NAD(P)-binding Rossmann-fold domains"/>
    <property type="match status" value="1"/>
</dbReference>
<gene>
    <name evidence="8" type="ORF">FRY97_08720</name>
</gene>
<evidence type="ECO:0000256" key="5">
    <source>
        <dbReference type="ARBA" id="ARBA00023244"/>
    </source>
</evidence>
<comment type="pathway">
    <text evidence="1">Porphyrin-containing compound metabolism; siroheme biosynthesis; sirohydrochlorin from precorrin-2: step 1/1.</text>
</comment>
<dbReference type="AlphaFoldDB" id="A0A5C6RN13"/>
<dbReference type="Proteomes" id="UP000321580">
    <property type="component" value="Unassembled WGS sequence"/>
</dbReference>
<sequence>MERNTLYPVFLKLDRLRMLIVGAGEVGCEKLTFLLKSSPDAHITVVAKEVLPPVSRLLQEYPCADVAICQKTFAPEDVRGFDLVIAATNFRALNQEVRAAAKAAGALVNVADTPALCDFYLGSIVTRGHLKVAISTNGQSPTFAKRFRQWLEQVLPEDTHLLLQNLKAYRDALSGDFEAKVRELNELTESLVRPPSKSTKR</sequence>
<evidence type="ECO:0000256" key="2">
    <source>
        <dbReference type="ARBA" id="ARBA00012400"/>
    </source>
</evidence>
<dbReference type="InterPro" id="IPR006367">
    <property type="entry name" value="Sirohaem_synthase_N"/>
</dbReference>
<protein>
    <recommendedName>
        <fullName evidence="2">precorrin-2 dehydrogenase</fullName>
        <ecNumber evidence="2">1.3.1.76</ecNumber>
    </recommendedName>
</protein>
<dbReference type="GO" id="GO:0043115">
    <property type="term" value="F:precorrin-2 dehydrogenase activity"/>
    <property type="evidence" value="ECO:0007669"/>
    <property type="project" value="UniProtKB-EC"/>
</dbReference>
<dbReference type="Gene3D" id="3.30.160.110">
    <property type="entry name" value="Siroheme synthase, domain 2"/>
    <property type="match status" value="1"/>
</dbReference>
<evidence type="ECO:0000313" key="9">
    <source>
        <dbReference type="Proteomes" id="UP000321580"/>
    </source>
</evidence>
<keyword evidence="4" id="KW-0520">NAD</keyword>
<dbReference type="Pfam" id="PF14824">
    <property type="entry name" value="Sirohm_synth_M"/>
    <property type="match status" value="1"/>
</dbReference>